<sequence>MKTLIVVLILLSFIQVTLVPLNLVLLVLILRAYLYPEKINLYLGFFLGLLISFLESQALGVYSLAYVVFIQSIQMFRKAQFAMHYFVMIPSIVLILSLNLIFPQAVSGSTINLWPDILKETLLIIPVFFIIKVWEERFVVKPEVKIRF</sequence>
<protein>
    <recommendedName>
        <fullName evidence="4">Rod shape-determining protein MreD</fullName>
    </recommendedName>
</protein>
<dbReference type="AlphaFoldDB" id="A0A1F5K9R3"/>
<evidence type="ECO:0000256" key="1">
    <source>
        <dbReference type="SAM" id="Phobius"/>
    </source>
</evidence>
<dbReference type="EMBL" id="MFDE01000038">
    <property type="protein sequence ID" value="OGE37639.1"/>
    <property type="molecule type" value="Genomic_DNA"/>
</dbReference>
<feature type="transmembrane region" description="Helical" evidence="1">
    <location>
        <begin position="42"/>
        <end position="69"/>
    </location>
</feature>
<feature type="transmembrane region" description="Helical" evidence="1">
    <location>
        <begin position="81"/>
        <end position="102"/>
    </location>
</feature>
<keyword evidence="1" id="KW-0812">Transmembrane</keyword>
<comment type="caution">
    <text evidence="2">The sequence shown here is derived from an EMBL/GenBank/DDBJ whole genome shotgun (WGS) entry which is preliminary data.</text>
</comment>
<keyword evidence="1" id="KW-1133">Transmembrane helix</keyword>
<evidence type="ECO:0000313" key="2">
    <source>
        <dbReference type="EMBL" id="OGE37639.1"/>
    </source>
</evidence>
<name>A0A1F5K9R3_9BACT</name>
<feature type="transmembrane region" description="Helical" evidence="1">
    <location>
        <begin position="7"/>
        <end position="30"/>
    </location>
</feature>
<organism evidence="2 3">
    <name type="scientific">Candidatus Daviesbacteria bacterium RIFCSPHIGHO2_12_FULL_37_11</name>
    <dbReference type="NCBI Taxonomy" id="1797777"/>
    <lineage>
        <taxon>Bacteria</taxon>
        <taxon>Candidatus Daviesiibacteriota</taxon>
    </lineage>
</organism>
<evidence type="ECO:0000313" key="3">
    <source>
        <dbReference type="Proteomes" id="UP000176527"/>
    </source>
</evidence>
<evidence type="ECO:0008006" key="4">
    <source>
        <dbReference type="Google" id="ProtNLM"/>
    </source>
</evidence>
<dbReference type="Proteomes" id="UP000176527">
    <property type="component" value="Unassembled WGS sequence"/>
</dbReference>
<gene>
    <name evidence="2" type="ORF">A3F00_04265</name>
</gene>
<reference evidence="2 3" key="1">
    <citation type="journal article" date="2016" name="Nat. Commun.">
        <title>Thousands of microbial genomes shed light on interconnected biogeochemical processes in an aquifer system.</title>
        <authorList>
            <person name="Anantharaman K."/>
            <person name="Brown C.T."/>
            <person name="Hug L.A."/>
            <person name="Sharon I."/>
            <person name="Castelle C.J."/>
            <person name="Probst A.J."/>
            <person name="Thomas B.C."/>
            <person name="Singh A."/>
            <person name="Wilkins M.J."/>
            <person name="Karaoz U."/>
            <person name="Brodie E.L."/>
            <person name="Williams K.H."/>
            <person name="Hubbard S.S."/>
            <person name="Banfield J.F."/>
        </authorList>
    </citation>
    <scope>NUCLEOTIDE SEQUENCE [LARGE SCALE GENOMIC DNA]</scope>
</reference>
<proteinExistence type="predicted"/>
<accession>A0A1F5K9R3</accession>
<keyword evidence="1" id="KW-0472">Membrane</keyword>